<dbReference type="Proteomes" id="UP001387293">
    <property type="component" value="Unassembled WGS sequence"/>
</dbReference>
<keyword evidence="2" id="KW-1185">Reference proteome</keyword>
<evidence type="ECO:0000313" key="2">
    <source>
        <dbReference type="Proteomes" id="UP001387293"/>
    </source>
</evidence>
<proteinExistence type="predicted"/>
<organism evidence="1 2">
    <name type="scientific">Mesorhizobium salmacidum</name>
    <dbReference type="NCBI Taxonomy" id="3015171"/>
    <lineage>
        <taxon>Bacteria</taxon>
        <taxon>Pseudomonadati</taxon>
        <taxon>Pseudomonadota</taxon>
        <taxon>Alphaproteobacteria</taxon>
        <taxon>Hyphomicrobiales</taxon>
        <taxon>Phyllobacteriaceae</taxon>
        <taxon>Mesorhizobium</taxon>
    </lineage>
</organism>
<evidence type="ECO:0000313" key="1">
    <source>
        <dbReference type="EMBL" id="MEI9409900.1"/>
    </source>
</evidence>
<name>A0ABU8KXR5_9HYPH</name>
<dbReference type="EMBL" id="JAPYKS010000009">
    <property type="protein sequence ID" value="MEI9409900.1"/>
    <property type="molecule type" value="Genomic_DNA"/>
</dbReference>
<protein>
    <submittedName>
        <fullName evidence="1">Uncharacterized protein</fullName>
    </submittedName>
</protein>
<dbReference type="RefSeq" id="WP_337106829.1">
    <property type="nucleotide sequence ID" value="NZ_JAPYKS010000009.1"/>
</dbReference>
<comment type="caution">
    <text evidence="1">The sequence shown here is derived from an EMBL/GenBank/DDBJ whole genome shotgun (WGS) entry which is preliminary data.</text>
</comment>
<reference evidence="1 2" key="1">
    <citation type="submission" date="2022-12" db="EMBL/GenBank/DDBJ databases">
        <authorList>
            <person name="Muema E."/>
        </authorList>
    </citation>
    <scope>NUCLEOTIDE SEQUENCE [LARGE SCALE GENOMIC DNA]</scope>
    <source>
        <strain evidence="2">1326</strain>
    </source>
</reference>
<gene>
    <name evidence="1" type="ORF">O7A60_14105</name>
</gene>
<sequence length="150" mass="16179">MHYDDNPNKYQTDNTPVAQAMFRAREAQAEADRAKQGALAAEAKERAQKEEIDRAVDLSMSRANWQLQARSMNTGQALTEGQKAQAAMASNAGAYSAAPQVLVDQLPVTIGGIQLGPQQAKDMLARGEIRQADYAAAVNAALVPYGQSFR</sequence>
<accession>A0ABU8KXR5</accession>